<proteinExistence type="predicted"/>
<dbReference type="Proteomes" id="UP000184465">
    <property type="component" value="Unassembled WGS sequence"/>
</dbReference>
<dbReference type="STRING" id="1121301.SAMN02745912_02216"/>
<dbReference type="OrthoDB" id="9815278at2"/>
<feature type="compositionally biased region" description="Gly residues" evidence="1">
    <location>
        <begin position="8"/>
        <end position="20"/>
    </location>
</feature>
<dbReference type="AlphaFoldDB" id="A0A1M6PMK2"/>
<name>A0A1M6PMK2_PARC5</name>
<dbReference type="Pfam" id="PF17253">
    <property type="entry name" value="DUF5320"/>
    <property type="match status" value="1"/>
</dbReference>
<accession>A0A1M6PMK2</accession>
<protein>
    <submittedName>
        <fullName evidence="2">Uncharacterized protein</fullName>
    </submittedName>
</protein>
<organism evidence="2 3">
    <name type="scientific">Paramaledivibacter caminithermalis (strain DSM 15212 / CIP 107654 / DViRD3)</name>
    <name type="common">Clostridium caminithermale</name>
    <dbReference type="NCBI Taxonomy" id="1121301"/>
    <lineage>
        <taxon>Bacteria</taxon>
        <taxon>Bacillati</taxon>
        <taxon>Bacillota</taxon>
        <taxon>Clostridia</taxon>
        <taxon>Peptostreptococcales</taxon>
        <taxon>Caminicellaceae</taxon>
        <taxon>Paramaledivibacter</taxon>
    </lineage>
</organism>
<evidence type="ECO:0000313" key="3">
    <source>
        <dbReference type="Proteomes" id="UP000184465"/>
    </source>
</evidence>
<sequence>MPKFDGTGPDGKGSMTGRGRGYCVLPLEEVKSPMIWKQLNSTINGDKTVTDINNNKEISDRKGD</sequence>
<dbReference type="InterPro" id="IPR035205">
    <property type="entry name" value="DUF5320"/>
</dbReference>
<evidence type="ECO:0000313" key="2">
    <source>
        <dbReference type="EMBL" id="SHK09143.1"/>
    </source>
</evidence>
<gene>
    <name evidence="2" type="ORF">SAMN02745912_02216</name>
</gene>
<dbReference type="RefSeq" id="WP_073149835.1">
    <property type="nucleotide sequence ID" value="NZ_FRAG01000025.1"/>
</dbReference>
<reference evidence="2 3" key="1">
    <citation type="submission" date="2016-11" db="EMBL/GenBank/DDBJ databases">
        <authorList>
            <person name="Jaros S."/>
            <person name="Januszkiewicz K."/>
            <person name="Wedrychowicz H."/>
        </authorList>
    </citation>
    <scope>NUCLEOTIDE SEQUENCE [LARGE SCALE GENOMIC DNA]</scope>
    <source>
        <strain evidence="2 3">DSM 15212</strain>
    </source>
</reference>
<feature type="region of interest" description="Disordered" evidence="1">
    <location>
        <begin position="1"/>
        <end position="20"/>
    </location>
</feature>
<keyword evidence="3" id="KW-1185">Reference proteome</keyword>
<dbReference type="EMBL" id="FRAG01000025">
    <property type="protein sequence ID" value="SHK09143.1"/>
    <property type="molecule type" value="Genomic_DNA"/>
</dbReference>
<evidence type="ECO:0000256" key="1">
    <source>
        <dbReference type="SAM" id="MobiDB-lite"/>
    </source>
</evidence>